<dbReference type="PROSITE" id="PS51186">
    <property type="entry name" value="GNAT"/>
    <property type="match status" value="1"/>
</dbReference>
<evidence type="ECO:0000259" key="1">
    <source>
        <dbReference type="PROSITE" id="PS51186"/>
    </source>
</evidence>
<protein>
    <submittedName>
        <fullName evidence="2">GNAT family N-acetyltransferase</fullName>
    </submittedName>
</protein>
<dbReference type="SUPFAM" id="SSF55729">
    <property type="entry name" value="Acyl-CoA N-acyltransferases (Nat)"/>
    <property type="match status" value="1"/>
</dbReference>
<proteinExistence type="predicted"/>
<dbReference type="Pfam" id="PF08445">
    <property type="entry name" value="FR47"/>
    <property type="match status" value="1"/>
</dbReference>
<name>A0ABV8LVF9_9ACTN</name>
<gene>
    <name evidence="2" type="ORF">ACFOZ4_28195</name>
</gene>
<dbReference type="RefSeq" id="WP_253761342.1">
    <property type="nucleotide sequence ID" value="NZ_JAMZDZ010000001.1"/>
</dbReference>
<dbReference type="InterPro" id="IPR013653">
    <property type="entry name" value="GCN5-like_dom"/>
</dbReference>
<comment type="caution">
    <text evidence="2">The sequence shown here is derived from an EMBL/GenBank/DDBJ whole genome shotgun (WGS) entry which is preliminary data.</text>
</comment>
<organism evidence="2 3">
    <name type="scientific">Hamadaea flava</name>
    <dbReference type="NCBI Taxonomy" id="1742688"/>
    <lineage>
        <taxon>Bacteria</taxon>
        <taxon>Bacillati</taxon>
        <taxon>Actinomycetota</taxon>
        <taxon>Actinomycetes</taxon>
        <taxon>Micromonosporales</taxon>
        <taxon>Micromonosporaceae</taxon>
        <taxon>Hamadaea</taxon>
    </lineage>
</organism>
<evidence type="ECO:0000313" key="2">
    <source>
        <dbReference type="EMBL" id="MFC4134509.1"/>
    </source>
</evidence>
<reference evidence="3" key="1">
    <citation type="journal article" date="2019" name="Int. J. Syst. Evol. Microbiol.">
        <title>The Global Catalogue of Microorganisms (GCM) 10K type strain sequencing project: providing services to taxonomists for standard genome sequencing and annotation.</title>
        <authorList>
            <consortium name="The Broad Institute Genomics Platform"/>
            <consortium name="The Broad Institute Genome Sequencing Center for Infectious Disease"/>
            <person name="Wu L."/>
            <person name="Ma J."/>
        </authorList>
    </citation>
    <scope>NUCLEOTIDE SEQUENCE [LARGE SCALE GENOMIC DNA]</scope>
    <source>
        <strain evidence="3">CGMCC 4.7289</strain>
    </source>
</reference>
<accession>A0ABV8LVF9</accession>
<dbReference type="Gene3D" id="3.40.630.30">
    <property type="match status" value="1"/>
</dbReference>
<sequence length="240" mass="25597">MITPTLTSRSEFLAATGDHPFVALHTSGRLSAYQRENAWVWVSDGPWGPVTAGLGDGATALELLAELHAAGLTEGRRLHAPRVAREAVLERFAAQYFGEWDQMWSTTPPSATRGEELVEWLPAEATPDIDKLLDEALPDSSARPGSPGVRGWYGIRDGDRLVAAAADYSGSLGMLAGIAVAPDQQGRGLGAAVTVAATRRLFAEFAIVSLAVMSDNARAIKLYERLGYTSSVARTSFNIA</sequence>
<feature type="domain" description="N-acetyltransferase" evidence="1">
    <location>
        <begin position="105"/>
        <end position="240"/>
    </location>
</feature>
<evidence type="ECO:0000313" key="3">
    <source>
        <dbReference type="Proteomes" id="UP001595816"/>
    </source>
</evidence>
<dbReference type="InterPro" id="IPR016181">
    <property type="entry name" value="Acyl_CoA_acyltransferase"/>
</dbReference>
<dbReference type="EMBL" id="JBHSAY010000015">
    <property type="protein sequence ID" value="MFC4134509.1"/>
    <property type="molecule type" value="Genomic_DNA"/>
</dbReference>
<dbReference type="InterPro" id="IPR000182">
    <property type="entry name" value="GNAT_dom"/>
</dbReference>
<keyword evidence="3" id="KW-1185">Reference proteome</keyword>
<dbReference type="CDD" id="cd04301">
    <property type="entry name" value="NAT_SF"/>
    <property type="match status" value="1"/>
</dbReference>
<dbReference type="Proteomes" id="UP001595816">
    <property type="component" value="Unassembled WGS sequence"/>
</dbReference>